<dbReference type="SUPFAM" id="SSF54909">
    <property type="entry name" value="Dimeric alpha+beta barrel"/>
    <property type="match status" value="1"/>
</dbReference>
<reference evidence="2 3" key="2">
    <citation type="journal article" date="2014" name="PLoS ONE">
        <title>Evolution of mitochondria reconstructed from the energy metabolism of living bacteria.</title>
        <authorList>
            <person name="Degli Esposti M."/>
            <person name="Chouaia B."/>
            <person name="Comandatore F."/>
            <person name="Crotti E."/>
            <person name="Sassera D."/>
            <person name="Lievens P.M."/>
            <person name="Daffonchio D."/>
            <person name="Bandi C."/>
        </authorList>
    </citation>
    <scope>NUCLEOTIDE SEQUENCE [LARGE SCALE GENOMIC DNA]</scope>
    <source>
        <strain evidence="2 3">SF2.1</strain>
    </source>
</reference>
<proteinExistence type="predicted"/>
<evidence type="ECO:0000313" key="2">
    <source>
        <dbReference type="EMBL" id="CDG38071.1"/>
    </source>
</evidence>
<dbReference type="Gene3D" id="3.30.70.100">
    <property type="match status" value="1"/>
</dbReference>
<name>A0A060QFM4_9PROT</name>
<organism evidence="2 3">
    <name type="scientific">Asaia bogorensis</name>
    <dbReference type="NCBI Taxonomy" id="91915"/>
    <lineage>
        <taxon>Bacteria</taxon>
        <taxon>Pseudomonadati</taxon>
        <taxon>Pseudomonadota</taxon>
        <taxon>Alphaproteobacteria</taxon>
        <taxon>Acetobacterales</taxon>
        <taxon>Acetobacteraceae</taxon>
        <taxon>Asaia</taxon>
    </lineage>
</organism>
<dbReference type="eggNOG" id="COG2329">
    <property type="taxonomic scope" value="Bacteria"/>
</dbReference>
<dbReference type="GeneID" id="78226643"/>
<dbReference type="InterPro" id="IPR050404">
    <property type="entry name" value="Heme-degrading_MO"/>
</dbReference>
<dbReference type="Proteomes" id="UP000027583">
    <property type="component" value="Unassembled WGS sequence"/>
</dbReference>
<dbReference type="PROSITE" id="PS51725">
    <property type="entry name" value="ABM"/>
    <property type="match status" value="1"/>
</dbReference>
<evidence type="ECO:0000259" key="1">
    <source>
        <dbReference type="PROSITE" id="PS51725"/>
    </source>
</evidence>
<feature type="domain" description="ABM" evidence="1">
    <location>
        <begin position="2"/>
        <end position="96"/>
    </location>
</feature>
<dbReference type="PANTHER" id="PTHR34474:SF2">
    <property type="entry name" value="SIGNAL TRANSDUCTION PROTEIN TRAP"/>
    <property type="match status" value="1"/>
</dbReference>
<dbReference type="InterPro" id="IPR007138">
    <property type="entry name" value="ABM_dom"/>
</dbReference>
<dbReference type="EMBL" id="CBLX010000001">
    <property type="protein sequence ID" value="CDG38071.1"/>
    <property type="molecule type" value="Genomic_DNA"/>
</dbReference>
<dbReference type="PANTHER" id="PTHR34474">
    <property type="entry name" value="SIGNAL TRANSDUCTION PROTEIN TRAP"/>
    <property type="match status" value="1"/>
</dbReference>
<protein>
    <submittedName>
        <fullName evidence="2">Hypothetical, distant similarity with heme-degrading oxygenase IsdG</fullName>
    </submittedName>
</protein>
<comment type="caution">
    <text evidence="2">The sequence shown here is derived from an EMBL/GenBank/DDBJ whole genome shotgun (WGS) entry which is preliminary data.</text>
</comment>
<dbReference type="InterPro" id="IPR011008">
    <property type="entry name" value="Dimeric_a/b-barrel"/>
</dbReference>
<evidence type="ECO:0000313" key="3">
    <source>
        <dbReference type="Proteomes" id="UP000027583"/>
    </source>
</evidence>
<dbReference type="RefSeq" id="WP_031241083.1">
    <property type="nucleotide sequence ID" value="NZ_CBLX010000001.1"/>
</dbReference>
<gene>
    <name evidence="2" type="ORF">ASAP_0026</name>
</gene>
<sequence length="104" mass="11987">MYIAMNRFQVLPESEEAFRQRWLDREVLLTTVPGFVSFSLLRGPVKDDHILWSSHTIWSSEQAFRDWTQSEQFRKAHAGAGGNKPLTLGPPVFEGFEVVQHIDN</sequence>
<accession>A0A060QFM4</accession>
<dbReference type="Pfam" id="PF03992">
    <property type="entry name" value="ABM"/>
    <property type="match status" value="1"/>
</dbReference>
<reference evidence="2 3" key="1">
    <citation type="journal article" date="2014" name="Genome Biol. Evol.">
        <title>Acetic acid bacteria genomes reveal functional traits for adaptation to life in insect guts.</title>
        <authorList>
            <person name="Chouaia B."/>
            <person name="Gaiarsa S."/>
            <person name="Crotti E."/>
            <person name="Comandatore F."/>
            <person name="Degli Esposti M."/>
            <person name="Ricci I."/>
            <person name="Alma A."/>
            <person name="Favia G."/>
            <person name="Bandi C."/>
            <person name="Daffonchio D."/>
        </authorList>
    </citation>
    <scope>NUCLEOTIDE SEQUENCE [LARGE SCALE GENOMIC DNA]</scope>
    <source>
        <strain evidence="2 3">SF2.1</strain>
    </source>
</reference>
<dbReference type="AlphaFoldDB" id="A0A060QFM4"/>